<dbReference type="SUPFAM" id="SSF53790">
    <property type="entry name" value="Tetrapyrrole methylase"/>
    <property type="match status" value="1"/>
</dbReference>
<dbReference type="GO" id="GO:0006364">
    <property type="term" value="P:rRNA processing"/>
    <property type="evidence" value="ECO:0007669"/>
    <property type="project" value="UniProtKB-KW"/>
</dbReference>
<dbReference type="Proteomes" id="UP000292209">
    <property type="component" value="Unassembled WGS sequence"/>
</dbReference>
<evidence type="ECO:0000313" key="8">
    <source>
        <dbReference type="Proteomes" id="UP000292209"/>
    </source>
</evidence>
<evidence type="ECO:0000313" key="7">
    <source>
        <dbReference type="EMBL" id="RZS95953.1"/>
    </source>
</evidence>
<sequence>MYISKVIMKKGKLFLIPTVLAEDTAEKVINQEVRDVVRNVRYYLVENIRTARRYISSLKLGINIEELHFEVLDKKTKETDLSRMMQPLFEGNDIGVMSEAGCPGIADPGSAAVAFAHQKAIEVVPLSGPSSMFLALMGSGFNGQSFAFHGYLPIDKKERIQAIKNLEAESLRQKRTQIFMETPFRNNQLLEDLLQHLHPNTLLCIAKNLTGKDAFIQTKRVMEWKKIPIDLHKVPVVFVLSVG</sequence>
<evidence type="ECO:0000256" key="3">
    <source>
        <dbReference type="ARBA" id="ARBA00022603"/>
    </source>
</evidence>
<accession>A0A4Q7P760</accession>
<keyword evidence="5" id="KW-0949">S-adenosyl-L-methionine</keyword>
<dbReference type="PANTHER" id="PTHR46111">
    <property type="entry name" value="RIBOSOMAL RNA SMALL SUBUNIT METHYLTRANSFERASE I"/>
    <property type="match status" value="1"/>
</dbReference>
<proteinExistence type="predicted"/>
<keyword evidence="3 7" id="KW-0489">Methyltransferase</keyword>
<dbReference type="InterPro" id="IPR014776">
    <property type="entry name" value="4pyrrole_Mease_sub2"/>
</dbReference>
<evidence type="ECO:0000256" key="2">
    <source>
        <dbReference type="ARBA" id="ARBA00022552"/>
    </source>
</evidence>
<name>A0A4Q7P760_9BACT</name>
<keyword evidence="1" id="KW-0963">Cytoplasm</keyword>
<dbReference type="AlphaFoldDB" id="A0A4Q7P760"/>
<keyword evidence="4 7" id="KW-0808">Transferase</keyword>
<dbReference type="InterPro" id="IPR035996">
    <property type="entry name" value="4pyrrol_Methylase_sf"/>
</dbReference>
<dbReference type="GO" id="GO:0032259">
    <property type="term" value="P:methylation"/>
    <property type="evidence" value="ECO:0007669"/>
    <property type="project" value="UniProtKB-KW"/>
</dbReference>
<dbReference type="GO" id="GO:0008168">
    <property type="term" value="F:methyltransferase activity"/>
    <property type="evidence" value="ECO:0007669"/>
    <property type="project" value="UniProtKB-KW"/>
</dbReference>
<reference evidence="7 8" key="1">
    <citation type="submission" date="2019-02" db="EMBL/GenBank/DDBJ databases">
        <title>Genomic Encyclopedia of Archaeal and Bacterial Type Strains, Phase II (KMG-II): from individual species to whole genera.</title>
        <authorList>
            <person name="Goeker M."/>
        </authorList>
    </citation>
    <scope>NUCLEOTIDE SEQUENCE [LARGE SCALE GENOMIC DNA]</scope>
    <source>
        <strain evidence="7 8">DSM 21411</strain>
    </source>
</reference>
<keyword evidence="2" id="KW-0698">rRNA processing</keyword>
<dbReference type="Gene3D" id="3.30.950.10">
    <property type="entry name" value="Methyltransferase, Cobalt-precorrin-4 Transmethylase, Domain 2"/>
    <property type="match status" value="1"/>
</dbReference>
<evidence type="ECO:0000256" key="4">
    <source>
        <dbReference type="ARBA" id="ARBA00022679"/>
    </source>
</evidence>
<organism evidence="7 8">
    <name type="scientific">Cecembia calidifontis</name>
    <dbReference type="NCBI Taxonomy" id="1187080"/>
    <lineage>
        <taxon>Bacteria</taxon>
        <taxon>Pseudomonadati</taxon>
        <taxon>Bacteroidota</taxon>
        <taxon>Cytophagia</taxon>
        <taxon>Cytophagales</taxon>
        <taxon>Cyclobacteriaceae</taxon>
        <taxon>Cecembia</taxon>
    </lineage>
</organism>
<dbReference type="PIRSF" id="PIRSF005917">
    <property type="entry name" value="MTase_YraL"/>
    <property type="match status" value="1"/>
</dbReference>
<evidence type="ECO:0000259" key="6">
    <source>
        <dbReference type="Pfam" id="PF00590"/>
    </source>
</evidence>
<evidence type="ECO:0000256" key="5">
    <source>
        <dbReference type="ARBA" id="ARBA00022691"/>
    </source>
</evidence>
<dbReference type="CDD" id="cd11649">
    <property type="entry name" value="RsmI_like"/>
    <property type="match status" value="1"/>
</dbReference>
<gene>
    <name evidence="7" type="ORF">BC751_1507</name>
</gene>
<protein>
    <submittedName>
        <fullName evidence="7">16S rRNA (Cytidine1402-2'-O)-methyltransferase</fullName>
    </submittedName>
</protein>
<evidence type="ECO:0000256" key="1">
    <source>
        <dbReference type="ARBA" id="ARBA00022490"/>
    </source>
</evidence>
<dbReference type="Pfam" id="PF00590">
    <property type="entry name" value="TP_methylase"/>
    <property type="match status" value="1"/>
</dbReference>
<comment type="caution">
    <text evidence="7">The sequence shown here is derived from an EMBL/GenBank/DDBJ whole genome shotgun (WGS) entry which is preliminary data.</text>
</comment>
<dbReference type="InterPro" id="IPR008189">
    <property type="entry name" value="rRNA_ssu_MeTfrase_I"/>
</dbReference>
<dbReference type="EMBL" id="SGXG01000001">
    <property type="protein sequence ID" value="RZS95953.1"/>
    <property type="molecule type" value="Genomic_DNA"/>
</dbReference>
<dbReference type="PANTHER" id="PTHR46111:SF2">
    <property type="entry name" value="SAM-DEPENDENT METHYLTRANSFERASE"/>
    <property type="match status" value="1"/>
</dbReference>
<feature type="domain" description="Tetrapyrrole methylase" evidence="6">
    <location>
        <begin position="77"/>
        <end position="213"/>
    </location>
</feature>
<keyword evidence="8" id="KW-1185">Reference proteome</keyword>
<dbReference type="InterPro" id="IPR014777">
    <property type="entry name" value="4pyrrole_Mease_sub1"/>
</dbReference>
<dbReference type="InterPro" id="IPR000878">
    <property type="entry name" value="4pyrrol_Mease"/>
</dbReference>
<dbReference type="Gene3D" id="3.40.1010.10">
    <property type="entry name" value="Cobalt-precorrin-4 Transmethylase, Domain 1"/>
    <property type="match status" value="1"/>
</dbReference>